<dbReference type="AlphaFoldDB" id="X0WHB0"/>
<reference evidence="1" key="1">
    <citation type="journal article" date="2014" name="Front. Microbiol.">
        <title>High frequency of phylogenetically diverse reductive dehalogenase-homologous genes in deep subseafloor sedimentary metagenomes.</title>
        <authorList>
            <person name="Kawai M."/>
            <person name="Futagami T."/>
            <person name="Toyoda A."/>
            <person name="Takaki Y."/>
            <person name="Nishi S."/>
            <person name="Hori S."/>
            <person name="Arai W."/>
            <person name="Tsubouchi T."/>
            <person name="Morono Y."/>
            <person name="Uchiyama I."/>
            <person name="Ito T."/>
            <person name="Fujiyama A."/>
            <person name="Inagaki F."/>
            <person name="Takami H."/>
        </authorList>
    </citation>
    <scope>NUCLEOTIDE SEQUENCE</scope>
    <source>
        <strain evidence="1">Expedition CK06-06</strain>
    </source>
</reference>
<proteinExistence type="predicted"/>
<protein>
    <submittedName>
        <fullName evidence="1">Uncharacterized protein</fullName>
    </submittedName>
</protein>
<gene>
    <name evidence="1" type="ORF">S01H1_64535</name>
</gene>
<accession>X0WHB0</accession>
<evidence type="ECO:0000313" key="1">
    <source>
        <dbReference type="EMBL" id="GAG30050.1"/>
    </source>
</evidence>
<organism evidence="1">
    <name type="scientific">marine sediment metagenome</name>
    <dbReference type="NCBI Taxonomy" id="412755"/>
    <lineage>
        <taxon>unclassified sequences</taxon>
        <taxon>metagenomes</taxon>
        <taxon>ecological metagenomes</taxon>
    </lineage>
</organism>
<feature type="non-terminal residue" evidence="1">
    <location>
        <position position="1"/>
    </location>
</feature>
<dbReference type="EMBL" id="BARS01042545">
    <property type="protein sequence ID" value="GAG30050.1"/>
    <property type="molecule type" value="Genomic_DNA"/>
</dbReference>
<name>X0WHB0_9ZZZZ</name>
<comment type="caution">
    <text evidence="1">The sequence shown here is derived from an EMBL/GenBank/DDBJ whole genome shotgun (WGS) entry which is preliminary data.</text>
</comment>
<sequence length="30" mass="3650">SELCRSKLQKNTQLTRIEFMLEQILKQNEK</sequence>